<dbReference type="Proteomes" id="UP000095287">
    <property type="component" value="Unplaced"/>
</dbReference>
<accession>A0A1I7Z526</accession>
<dbReference type="WBParaSite" id="L893_g22904.t1">
    <property type="protein sequence ID" value="L893_g22904.t1"/>
    <property type="gene ID" value="L893_g22904"/>
</dbReference>
<evidence type="ECO:0000313" key="1">
    <source>
        <dbReference type="Proteomes" id="UP000095287"/>
    </source>
</evidence>
<proteinExistence type="predicted"/>
<sequence length="118" mass="13072">MHLDAIYMKKGSCAEANMLGRDQGSSHLRSGKTECDVNKVYEEADPSASFAPNIARIGEICAELGLTDSSTVRSPNMFRLKTLEMIKTLELPPYGNPWFYGPSMSPSDLTLLKSHQFQ</sequence>
<reference evidence="2" key="1">
    <citation type="submission" date="2016-11" db="UniProtKB">
        <authorList>
            <consortium name="WormBaseParasite"/>
        </authorList>
    </citation>
    <scope>IDENTIFICATION</scope>
</reference>
<organism evidence="1 2">
    <name type="scientific">Steinernema glaseri</name>
    <dbReference type="NCBI Taxonomy" id="37863"/>
    <lineage>
        <taxon>Eukaryota</taxon>
        <taxon>Metazoa</taxon>
        <taxon>Ecdysozoa</taxon>
        <taxon>Nematoda</taxon>
        <taxon>Chromadorea</taxon>
        <taxon>Rhabditida</taxon>
        <taxon>Tylenchina</taxon>
        <taxon>Panagrolaimomorpha</taxon>
        <taxon>Strongyloidoidea</taxon>
        <taxon>Steinernematidae</taxon>
        <taxon>Steinernema</taxon>
    </lineage>
</organism>
<dbReference type="AlphaFoldDB" id="A0A1I7Z526"/>
<evidence type="ECO:0000313" key="2">
    <source>
        <dbReference type="WBParaSite" id="L893_g22904.t1"/>
    </source>
</evidence>
<protein>
    <submittedName>
        <fullName evidence="2">GST C-terminal domain-containing protein</fullName>
    </submittedName>
</protein>
<name>A0A1I7Z526_9BILA</name>
<keyword evidence="1" id="KW-1185">Reference proteome</keyword>